<proteinExistence type="predicted"/>
<protein>
    <submittedName>
        <fullName evidence="2">Uncharacterized protein</fullName>
    </submittedName>
</protein>
<dbReference type="Gene3D" id="2.120.10.30">
    <property type="entry name" value="TolB, C-terminal domain"/>
    <property type="match status" value="1"/>
</dbReference>
<comment type="caution">
    <text evidence="2">The sequence shown here is derived from an EMBL/GenBank/DDBJ whole genome shotgun (WGS) entry which is preliminary data.</text>
</comment>
<dbReference type="SUPFAM" id="SSF63829">
    <property type="entry name" value="Calcium-dependent phosphotriesterase"/>
    <property type="match status" value="1"/>
</dbReference>
<dbReference type="EMBL" id="JBJUIK010000009">
    <property type="protein sequence ID" value="KAL3519148.1"/>
    <property type="molecule type" value="Genomic_DNA"/>
</dbReference>
<accession>A0ABD2ZIF7</accession>
<feature type="signal peptide" evidence="1">
    <location>
        <begin position="1"/>
        <end position="23"/>
    </location>
</feature>
<evidence type="ECO:0000313" key="3">
    <source>
        <dbReference type="Proteomes" id="UP001630127"/>
    </source>
</evidence>
<dbReference type="PANTHER" id="PTHR10426">
    <property type="entry name" value="STRICTOSIDINE SYNTHASE-RELATED"/>
    <property type="match status" value="1"/>
</dbReference>
<dbReference type="AlphaFoldDB" id="A0ABD2ZIF7"/>
<keyword evidence="3" id="KW-1185">Reference proteome</keyword>
<evidence type="ECO:0000313" key="2">
    <source>
        <dbReference type="EMBL" id="KAL3519148.1"/>
    </source>
</evidence>
<dbReference type="PANTHER" id="PTHR10426:SF79">
    <property type="entry name" value="PROTEIN STRICTOSIDINE SYNTHASE-LIKE 2"/>
    <property type="match status" value="1"/>
</dbReference>
<keyword evidence="1" id="KW-0732">Signal</keyword>
<sequence>MQLFVALVLIVVLCQHESSSSMAQNPPFHATSDAISTTVERGVQNGKNNPELSDIQGENAHVKGAVRRGISLHQGHSAIYSPKHGTPDIPMIPWSQENPQGDQLGQFSLPSIEYNSSAIVNIKQESLSTILESQQQSYVQQPDQKPHISNTLASISIIVQAKSNSTRRRSAVLLNNFLQQGQAEVLKKHQCDQGLSLGSSSKNPGVLFISTSPNAREIDLSSWVLASPSKQVALSKNGDFQLVTEITNSRVLTFWFESSKAGKFEMVTNLSERPDNIKRNQQGEFWVEILKAGNGKRWWYGSDVDEENGNFWIVSVIESHAVKLEVSN</sequence>
<gene>
    <name evidence="2" type="ORF">ACH5RR_021737</name>
</gene>
<evidence type="ECO:0000256" key="1">
    <source>
        <dbReference type="SAM" id="SignalP"/>
    </source>
</evidence>
<feature type="chain" id="PRO_5044861241" evidence="1">
    <location>
        <begin position="24"/>
        <end position="328"/>
    </location>
</feature>
<organism evidence="2 3">
    <name type="scientific">Cinchona calisaya</name>
    <dbReference type="NCBI Taxonomy" id="153742"/>
    <lineage>
        <taxon>Eukaryota</taxon>
        <taxon>Viridiplantae</taxon>
        <taxon>Streptophyta</taxon>
        <taxon>Embryophyta</taxon>
        <taxon>Tracheophyta</taxon>
        <taxon>Spermatophyta</taxon>
        <taxon>Magnoliopsida</taxon>
        <taxon>eudicotyledons</taxon>
        <taxon>Gunneridae</taxon>
        <taxon>Pentapetalae</taxon>
        <taxon>asterids</taxon>
        <taxon>lamiids</taxon>
        <taxon>Gentianales</taxon>
        <taxon>Rubiaceae</taxon>
        <taxon>Cinchonoideae</taxon>
        <taxon>Cinchoneae</taxon>
        <taxon>Cinchona</taxon>
    </lineage>
</organism>
<dbReference type="Proteomes" id="UP001630127">
    <property type="component" value="Unassembled WGS sequence"/>
</dbReference>
<dbReference type="InterPro" id="IPR011042">
    <property type="entry name" value="6-blade_b-propeller_TolB-like"/>
</dbReference>
<name>A0ABD2ZIF7_9GENT</name>
<reference evidence="2 3" key="1">
    <citation type="submission" date="2024-11" db="EMBL/GenBank/DDBJ databases">
        <title>A near-complete genome assembly of Cinchona calisaya.</title>
        <authorList>
            <person name="Lian D.C."/>
            <person name="Zhao X.W."/>
            <person name="Wei L."/>
        </authorList>
    </citation>
    <scope>NUCLEOTIDE SEQUENCE [LARGE SCALE GENOMIC DNA]</scope>
    <source>
        <tissue evidence="2">Nenye</tissue>
    </source>
</reference>